<gene>
    <name evidence="5" type="ORF">FUA23_07160</name>
</gene>
<evidence type="ECO:0000256" key="2">
    <source>
        <dbReference type="ARBA" id="ARBA00022747"/>
    </source>
</evidence>
<feature type="domain" description="Type I restriction modification DNA specificity" evidence="4">
    <location>
        <begin position="96"/>
        <end position="256"/>
    </location>
</feature>
<accession>A0A5C7FK90</accession>
<dbReference type="EMBL" id="VOXD01000008">
    <property type="protein sequence ID" value="TXF90291.1"/>
    <property type="molecule type" value="Genomic_DNA"/>
</dbReference>
<comment type="similarity">
    <text evidence="1">Belongs to the type-I restriction system S methylase family.</text>
</comment>
<organism evidence="5 6">
    <name type="scientific">Neolewinella aurantiaca</name>
    <dbReference type="NCBI Taxonomy" id="2602767"/>
    <lineage>
        <taxon>Bacteria</taxon>
        <taxon>Pseudomonadati</taxon>
        <taxon>Bacteroidota</taxon>
        <taxon>Saprospiria</taxon>
        <taxon>Saprospirales</taxon>
        <taxon>Lewinellaceae</taxon>
        <taxon>Neolewinella</taxon>
    </lineage>
</organism>
<evidence type="ECO:0000313" key="6">
    <source>
        <dbReference type="Proteomes" id="UP000321907"/>
    </source>
</evidence>
<dbReference type="OrthoDB" id="2234796at2"/>
<keyword evidence="3" id="KW-0238">DNA-binding</keyword>
<dbReference type="PANTHER" id="PTHR43140">
    <property type="entry name" value="TYPE-1 RESTRICTION ENZYME ECOKI SPECIFICITY PROTEIN"/>
    <property type="match status" value="1"/>
</dbReference>
<dbReference type="InterPro" id="IPR051212">
    <property type="entry name" value="Type-I_RE_S_subunit"/>
</dbReference>
<reference evidence="5 6" key="1">
    <citation type="submission" date="2019-08" db="EMBL/GenBank/DDBJ databases">
        <title>Lewinella sp. strain SSH13 Genome sequencing and assembly.</title>
        <authorList>
            <person name="Kim I."/>
        </authorList>
    </citation>
    <scope>NUCLEOTIDE SEQUENCE [LARGE SCALE GENOMIC DNA]</scope>
    <source>
        <strain evidence="5 6">SSH13</strain>
    </source>
</reference>
<dbReference type="Proteomes" id="UP000321907">
    <property type="component" value="Unassembled WGS sequence"/>
</dbReference>
<keyword evidence="6" id="KW-1185">Reference proteome</keyword>
<dbReference type="AlphaFoldDB" id="A0A5C7FK90"/>
<evidence type="ECO:0000256" key="1">
    <source>
        <dbReference type="ARBA" id="ARBA00010923"/>
    </source>
</evidence>
<dbReference type="InterPro" id="IPR000055">
    <property type="entry name" value="Restrct_endonuc_typeI_TRD"/>
</dbReference>
<dbReference type="Gene3D" id="3.90.220.20">
    <property type="entry name" value="DNA methylase specificity domains"/>
    <property type="match status" value="2"/>
</dbReference>
<dbReference type="PANTHER" id="PTHR43140:SF1">
    <property type="entry name" value="TYPE I RESTRICTION ENZYME ECOKI SPECIFICITY SUBUNIT"/>
    <property type="match status" value="1"/>
</dbReference>
<dbReference type="CDD" id="cd17246">
    <property type="entry name" value="RMtype1_S_SonII-TRD2-CR2_like"/>
    <property type="match status" value="1"/>
</dbReference>
<evidence type="ECO:0000259" key="4">
    <source>
        <dbReference type="Pfam" id="PF01420"/>
    </source>
</evidence>
<feature type="domain" description="Type I restriction modification DNA specificity" evidence="4">
    <location>
        <begin position="369"/>
        <end position="550"/>
    </location>
</feature>
<sequence length="575" mass="65419">MHLLKYFDTLSLRPENAKEIRALILELAIRGRLTEEWRRENPDVEPASVLLERIREEKVRLVREKVIRKEKKLQEIEQADYPFKLPKSWSWCYLRDTGITQTGYTPSKRNPEFWGNYIPFVNPANIKFSGVELPEIGLTKAGLSNGRLIQSGSLMMVCIGGSIGKCGVNTIDVSCNQQINTLTPIEVLSDVVKNVCATHYFYKSIIDRATGSATPIINKTKWESTLFPLPPLPEQHAIVATVNRLLAEVDELEQQTTRFRALRQDYVTASLRQLTGDDSSGAWAALRPHFQAFFDQQNGVDRLREAVLELAVQGKLTARWREEHPEVEPASVLLERIGEEKARLVREGFIKKIKKPPLIEPKETSFNIPKSWKWCRLADATEVITKGSSPKWQGVSYVNEGEGILFVTSENVGNFKLIWKRRKYVEEKFNQIEPRSILRKGDILMNIVGASIGRTAVFNLDIVANINQAVTIIRLIEQASREYFLLFLNSPTCISYMYDKQVDNARPNLSMGNISKFLIPLPPLSEQRAIVKIVDELMALCDQLQERIEQREVVGADFLRASVRELLAATEKVEA</sequence>
<dbReference type="SUPFAM" id="SSF116734">
    <property type="entry name" value="DNA methylase specificity domain"/>
    <property type="match status" value="2"/>
</dbReference>
<dbReference type="GO" id="GO:0003677">
    <property type="term" value="F:DNA binding"/>
    <property type="evidence" value="ECO:0007669"/>
    <property type="project" value="UniProtKB-KW"/>
</dbReference>
<proteinExistence type="inferred from homology"/>
<evidence type="ECO:0000313" key="5">
    <source>
        <dbReference type="EMBL" id="TXF90291.1"/>
    </source>
</evidence>
<dbReference type="GO" id="GO:0009307">
    <property type="term" value="P:DNA restriction-modification system"/>
    <property type="evidence" value="ECO:0007669"/>
    <property type="project" value="UniProtKB-KW"/>
</dbReference>
<evidence type="ECO:0000256" key="3">
    <source>
        <dbReference type="ARBA" id="ARBA00023125"/>
    </source>
</evidence>
<dbReference type="RefSeq" id="WP_147930048.1">
    <property type="nucleotide sequence ID" value="NZ_VOXD01000008.1"/>
</dbReference>
<dbReference type="CDD" id="cd17293">
    <property type="entry name" value="RMtype1_S_Ppo21ORF8840P_TRD1-CR1_like"/>
    <property type="match status" value="1"/>
</dbReference>
<dbReference type="Pfam" id="PF01420">
    <property type="entry name" value="Methylase_S"/>
    <property type="match status" value="2"/>
</dbReference>
<protein>
    <recommendedName>
        <fullName evidence="4">Type I restriction modification DNA specificity domain-containing protein</fullName>
    </recommendedName>
</protein>
<comment type="caution">
    <text evidence="5">The sequence shown here is derived from an EMBL/GenBank/DDBJ whole genome shotgun (WGS) entry which is preliminary data.</text>
</comment>
<name>A0A5C7FK90_9BACT</name>
<keyword evidence="2" id="KW-0680">Restriction system</keyword>
<dbReference type="InterPro" id="IPR044946">
    <property type="entry name" value="Restrct_endonuc_typeI_TRD_sf"/>
</dbReference>